<evidence type="ECO:0000256" key="4">
    <source>
        <dbReference type="ARBA" id="ARBA00022989"/>
    </source>
</evidence>
<reference evidence="8 9" key="1">
    <citation type="submission" date="2019-04" db="EMBL/GenBank/DDBJ databases">
        <title>Bacillus caeni sp. nov., a bacterium isolated from mangrove sediment.</title>
        <authorList>
            <person name="Huang H."/>
            <person name="Mo K."/>
            <person name="Hu Y."/>
        </authorList>
    </citation>
    <scope>NUCLEOTIDE SEQUENCE [LARGE SCALE GENOMIC DNA]</scope>
    <source>
        <strain evidence="8 9">HB172195</strain>
    </source>
</reference>
<comment type="subcellular location">
    <subcellularLocation>
        <location evidence="1">Cell membrane</location>
        <topology evidence="1">Multi-pass membrane protein</topology>
    </subcellularLocation>
</comment>
<proteinExistence type="predicted"/>
<organism evidence="8 9">
    <name type="scientific">Exobacillus caeni</name>
    <dbReference type="NCBI Taxonomy" id="2574798"/>
    <lineage>
        <taxon>Bacteria</taxon>
        <taxon>Bacillati</taxon>
        <taxon>Bacillota</taxon>
        <taxon>Bacilli</taxon>
        <taxon>Bacillales</taxon>
        <taxon>Guptibacillaceae</taxon>
        <taxon>Exobacillus</taxon>
    </lineage>
</organism>
<feature type="transmembrane region" description="Helical" evidence="6">
    <location>
        <begin position="104"/>
        <end position="123"/>
    </location>
</feature>
<gene>
    <name evidence="8" type="ORF">FCL54_20380</name>
</gene>
<evidence type="ECO:0000256" key="2">
    <source>
        <dbReference type="ARBA" id="ARBA00022475"/>
    </source>
</evidence>
<keyword evidence="4 6" id="KW-1133">Transmembrane helix</keyword>
<keyword evidence="3 6" id="KW-0812">Transmembrane</keyword>
<dbReference type="GO" id="GO:0005886">
    <property type="term" value="C:plasma membrane"/>
    <property type="evidence" value="ECO:0007669"/>
    <property type="project" value="UniProtKB-SubCell"/>
</dbReference>
<dbReference type="EMBL" id="SWLG01000021">
    <property type="protein sequence ID" value="TLS35456.1"/>
    <property type="molecule type" value="Genomic_DNA"/>
</dbReference>
<evidence type="ECO:0000256" key="6">
    <source>
        <dbReference type="SAM" id="Phobius"/>
    </source>
</evidence>
<name>A0A5R9EZ30_9BACL</name>
<dbReference type="Proteomes" id="UP000308230">
    <property type="component" value="Unassembled WGS sequence"/>
</dbReference>
<feature type="transmembrane region" description="Helical" evidence="6">
    <location>
        <begin position="61"/>
        <end position="83"/>
    </location>
</feature>
<protein>
    <submittedName>
        <fullName evidence="8">DUF202 domain-containing protein</fullName>
    </submittedName>
</protein>
<evidence type="ECO:0000256" key="1">
    <source>
        <dbReference type="ARBA" id="ARBA00004651"/>
    </source>
</evidence>
<dbReference type="InterPro" id="IPR003807">
    <property type="entry name" value="DUF202"/>
</dbReference>
<sequence length="125" mass="14461">MKRNIPEKENKNEMTYIQQHLANERTYLAWIRTAIAIMGVGFLVTNLHFTMREAISGIEDFIARMIGLFSVILGIVTIVFSTVNYYQKRDQINQAIFKSPKITVFILSALMTIVMIIFFAYFLSI</sequence>
<dbReference type="PANTHER" id="PTHR34187:SF2">
    <property type="entry name" value="DUF202 DOMAIN-CONTAINING PROTEIN"/>
    <property type="match status" value="1"/>
</dbReference>
<dbReference type="AlphaFoldDB" id="A0A5R9EZ30"/>
<dbReference type="Pfam" id="PF02656">
    <property type="entry name" value="DUF202"/>
    <property type="match status" value="1"/>
</dbReference>
<dbReference type="RefSeq" id="WP_138128931.1">
    <property type="nucleotide sequence ID" value="NZ_SWLG01000021.1"/>
</dbReference>
<evidence type="ECO:0000313" key="8">
    <source>
        <dbReference type="EMBL" id="TLS35456.1"/>
    </source>
</evidence>
<keyword evidence="9" id="KW-1185">Reference proteome</keyword>
<keyword evidence="2" id="KW-1003">Cell membrane</keyword>
<evidence type="ECO:0000313" key="9">
    <source>
        <dbReference type="Proteomes" id="UP000308230"/>
    </source>
</evidence>
<evidence type="ECO:0000256" key="3">
    <source>
        <dbReference type="ARBA" id="ARBA00022692"/>
    </source>
</evidence>
<comment type="caution">
    <text evidence="8">The sequence shown here is derived from an EMBL/GenBank/DDBJ whole genome shotgun (WGS) entry which is preliminary data.</text>
</comment>
<evidence type="ECO:0000256" key="5">
    <source>
        <dbReference type="ARBA" id="ARBA00023136"/>
    </source>
</evidence>
<accession>A0A5R9EZ30</accession>
<dbReference type="OrthoDB" id="582337at2"/>
<dbReference type="PANTHER" id="PTHR34187">
    <property type="entry name" value="FGR18P"/>
    <property type="match status" value="1"/>
</dbReference>
<feature type="domain" description="DUF202" evidence="7">
    <location>
        <begin position="19"/>
        <end position="89"/>
    </location>
</feature>
<keyword evidence="5 6" id="KW-0472">Membrane</keyword>
<evidence type="ECO:0000259" key="7">
    <source>
        <dbReference type="Pfam" id="PF02656"/>
    </source>
</evidence>
<dbReference type="InterPro" id="IPR052053">
    <property type="entry name" value="IM_YidH-like"/>
</dbReference>
<feature type="transmembrane region" description="Helical" evidence="6">
    <location>
        <begin position="27"/>
        <end position="49"/>
    </location>
</feature>